<dbReference type="AlphaFoldDB" id="A0A1Q9CTH4"/>
<reference evidence="2 3" key="1">
    <citation type="submission" date="2016-02" db="EMBL/GenBank/DDBJ databases">
        <title>Genome analysis of coral dinoflagellate symbionts highlights evolutionary adaptations to a symbiotic lifestyle.</title>
        <authorList>
            <person name="Aranda M."/>
            <person name="Li Y."/>
            <person name="Liew Y.J."/>
            <person name="Baumgarten S."/>
            <person name="Simakov O."/>
            <person name="Wilson M."/>
            <person name="Piel J."/>
            <person name="Ashoor H."/>
            <person name="Bougouffa S."/>
            <person name="Bajic V.B."/>
            <person name="Ryu T."/>
            <person name="Ravasi T."/>
            <person name="Bayer T."/>
            <person name="Micklem G."/>
            <person name="Kim H."/>
            <person name="Bhak J."/>
            <person name="Lajeunesse T.C."/>
            <person name="Voolstra C.R."/>
        </authorList>
    </citation>
    <scope>NUCLEOTIDE SEQUENCE [LARGE SCALE GENOMIC DNA]</scope>
    <source>
        <strain evidence="2 3">CCMP2467</strain>
    </source>
</reference>
<organism evidence="2 3">
    <name type="scientific">Symbiodinium microadriaticum</name>
    <name type="common">Dinoflagellate</name>
    <name type="synonym">Zooxanthella microadriatica</name>
    <dbReference type="NCBI Taxonomy" id="2951"/>
    <lineage>
        <taxon>Eukaryota</taxon>
        <taxon>Sar</taxon>
        <taxon>Alveolata</taxon>
        <taxon>Dinophyceae</taxon>
        <taxon>Suessiales</taxon>
        <taxon>Symbiodiniaceae</taxon>
        <taxon>Symbiodinium</taxon>
    </lineage>
</organism>
<evidence type="ECO:0000313" key="2">
    <source>
        <dbReference type="EMBL" id="OLP86232.1"/>
    </source>
</evidence>
<feature type="signal peptide" evidence="1">
    <location>
        <begin position="1"/>
        <end position="25"/>
    </location>
</feature>
<name>A0A1Q9CTH4_SYMMI</name>
<accession>A0A1Q9CTH4</accession>
<evidence type="ECO:0000256" key="1">
    <source>
        <dbReference type="SAM" id="SignalP"/>
    </source>
</evidence>
<sequence>MAWRGRWRHLLSPLLLQAVFRPGAGRTSCEGEQWSQLFRALAEASENKEFWDVFSPQMLEITQSELFDPWTS</sequence>
<feature type="chain" id="PRO_5013022907" evidence="1">
    <location>
        <begin position="26"/>
        <end position="72"/>
    </location>
</feature>
<comment type="caution">
    <text evidence="2">The sequence shown here is derived from an EMBL/GenBank/DDBJ whole genome shotgun (WGS) entry which is preliminary data.</text>
</comment>
<proteinExistence type="predicted"/>
<dbReference type="EMBL" id="LSRX01000927">
    <property type="protein sequence ID" value="OLP86232.1"/>
    <property type="molecule type" value="Genomic_DNA"/>
</dbReference>
<evidence type="ECO:0000313" key="3">
    <source>
        <dbReference type="Proteomes" id="UP000186817"/>
    </source>
</evidence>
<protein>
    <submittedName>
        <fullName evidence="2">Uncharacterized protein</fullName>
    </submittedName>
</protein>
<gene>
    <name evidence="2" type="ORF">AK812_SmicGene32677</name>
</gene>
<dbReference type="Proteomes" id="UP000186817">
    <property type="component" value="Unassembled WGS sequence"/>
</dbReference>
<keyword evidence="1" id="KW-0732">Signal</keyword>
<keyword evidence="3" id="KW-1185">Reference proteome</keyword>